<protein>
    <recommendedName>
        <fullName evidence="3">Yippee domain-containing protein</fullName>
    </recommendedName>
</protein>
<feature type="compositionally biased region" description="Polar residues" evidence="1">
    <location>
        <begin position="32"/>
        <end position="41"/>
    </location>
</feature>
<sequence length="272" mass="29430">PTILTCTTCTTQLGLPDPIANGYRLFKTSLSANTTSSSEDNNPPEETWESHPPETILTAQLLELIERESYRRFVIHCGAKDGLLIWPFNPSLRYSTTSASHSTAAQLAMKVFYQHVDNVEEILHPEVGKGNQSLAIEELLIHPPPSSTMPPTTSQSQSHHPPRSFSTSSDENNTVTWEHLEHVPPPSHSTNPTTTTPATTHNKNNLSTADNHPERILDPETHPESEAFHMDDVMGAGEGTGTGTGTCMAPAIRIHPPGDAVSASTKSAAFSG</sequence>
<feature type="compositionally biased region" description="Polar residues" evidence="1">
    <location>
        <begin position="164"/>
        <end position="176"/>
    </location>
</feature>
<reference evidence="2" key="1">
    <citation type="submission" date="2025-02" db="EMBL/GenBank/DDBJ databases">
        <authorList>
            <consortium name="NCBI Genome Project"/>
        </authorList>
    </citation>
    <scope>NUCLEOTIDE SEQUENCE</scope>
</reference>
<evidence type="ECO:0008006" key="3">
    <source>
        <dbReference type="Google" id="ProtNLM"/>
    </source>
</evidence>
<feature type="compositionally biased region" description="Low complexity" evidence="1">
    <location>
        <begin position="188"/>
        <end position="202"/>
    </location>
</feature>
<name>A0AAJ6QHG2_ASPNG</name>
<accession>A0AAJ6QHG2</accession>
<evidence type="ECO:0000313" key="2">
    <source>
        <dbReference type="RefSeq" id="XP_001397510.3"/>
    </source>
</evidence>
<dbReference type="InterPro" id="IPR019193">
    <property type="entry name" value="UBQ-conj_enz_E2-bd_prot"/>
</dbReference>
<feature type="region of interest" description="Disordered" evidence="1">
    <location>
        <begin position="32"/>
        <end position="51"/>
    </location>
</feature>
<dbReference type="PANTHER" id="PTHR31531">
    <property type="entry name" value="E3 UBIQUITIN-PROTEIN LIGASE E3D FAMILY MEMBER"/>
    <property type="match status" value="1"/>
</dbReference>
<proteinExistence type="predicted"/>
<evidence type="ECO:0000256" key="1">
    <source>
        <dbReference type="SAM" id="MobiDB-lite"/>
    </source>
</evidence>
<feature type="compositionally biased region" description="Low complexity" evidence="1">
    <location>
        <begin position="149"/>
        <end position="158"/>
    </location>
</feature>
<dbReference type="PANTHER" id="PTHR31531:SF2">
    <property type="entry name" value="E3 UBIQUITIN-PROTEIN LIGASE E3D"/>
    <property type="match status" value="1"/>
</dbReference>
<dbReference type="Pfam" id="PF09814">
    <property type="entry name" value="HECT_2"/>
    <property type="match status" value="1"/>
</dbReference>
<organism evidence="2">
    <name type="scientific">Aspergillus niger</name>
    <dbReference type="NCBI Taxonomy" id="5061"/>
    <lineage>
        <taxon>Eukaryota</taxon>
        <taxon>Fungi</taxon>
        <taxon>Dikarya</taxon>
        <taxon>Ascomycota</taxon>
        <taxon>Pezizomycotina</taxon>
        <taxon>Eurotiomycetes</taxon>
        <taxon>Eurotiomycetidae</taxon>
        <taxon>Eurotiales</taxon>
        <taxon>Aspergillaceae</taxon>
        <taxon>Aspergillus</taxon>
        <taxon>Aspergillus subgen. Circumdati</taxon>
    </lineage>
</organism>
<dbReference type="RefSeq" id="XP_001397510.3">
    <property type="nucleotide sequence ID" value="XM_001397473.3"/>
</dbReference>
<dbReference type="AlphaFoldDB" id="A0AAJ6QHG2"/>
<reference evidence="2" key="2">
    <citation type="submission" date="2025-08" db="UniProtKB">
        <authorList>
            <consortium name="RefSeq"/>
        </authorList>
    </citation>
    <scope>IDENTIFICATION</scope>
</reference>
<feature type="region of interest" description="Disordered" evidence="1">
    <location>
        <begin position="142"/>
        <end position="219"/>
    </location>
</feature>
<dbReference type="KEGG" id="ang:An16g01960"/>
<gene>
    <name evidence="2" type="ORF">An16g01960</name>
</gene>
<dbReference type="VEuPathDB" id="FungiDB:An16g01960"/>
<feature type="non-terminal residue" evidence="2">
    <location>
        <position position="1"/>
    </location>
</feature>
<dbReference type="GeneID" id="4988590"/>